<dbReference type="GO" id="GO:0005829">
    <property type="term" value="C:cytosol"/>
    <property type="evidence" value="ECO:0007669"/>
    <property type="project" value="TreeGrafter"/>
</dbReference>
<dbReference type="PANTHER" id="PTHR24095:SF14">
    <property type="entry name" value="ACETYL-COENZYME A SYNTHETASE 1"/>
    <property type="match status" value="1"/>
</dbReference>
<dbReference type="PROSITE" id="PS00455">
    <property type="entry name" value="AMP_BINDING"/>
    <property type="match status" value="1"/>
</dbReference>
<comment type="PTM">
    <text evidence="6">Acetylated. Deacetylation by the SIR2-homolog deacetylase activates the enzyme.</text>
</comment>
<dbReference type="Gene3D" id="3.30.300.30">
    <property type="match status" value="1"/>
</dbReference>
<keyword evidence="6" id="KW-0460">Magnesium</keyword>
<evidence type="ECO:0000259" key="7">
    <source>
        <dbReference type="Pfam" id="PF00501"/>
    </source>
</evidence>
<evidence type="ECO:0000313" key="10">
    <source>
        <dbReference type="EMBL" id="QBY53720.1"/>
    </source>
</evidence>
<comment type="catalytic activity">
    <reaction evidence="6">
        <text>acetate + ATP + CoA = acetyl-CoA + AMP + diphosphate</text>
        <dbReference type="Rhea" id="RHEA:23176"/>
        <dbReference type="ChEBI" id="CHEBI:30089"/>
        <dbReference type="ChEBI" id="CHEBI:30616"/>
        <dbReference type="ChEBI" id="CHEBI:33019"/>
        <dbReference type="ChEBI" id="CHEBI:57287"/>
        <dbReference type="ChEBI" id="CHEBI:57288"/>
        <dbReference type="ChEBI" id="CHEBI:456215"/>
        <dbReference type="EC" id="6.2.1.1"/>
    </reaction>
</comment>
<comment type="cofactor">
    <cofactor evidence="6">
        <name>Mg(2+)</name>
        <dbReference type="ChEBI" id="CHEBI:18420"/>
    </cofactor>
</comment>
<dbReference type="Pfam" id="PF00501">
    <property type="entry name" value="AMP-binding"/>
    <property type="match status" value="1"/>
</dbReference>
<dbReference type="SUPFAM" id="SSF56801">
    <property type="entry name" value="Acetyl-CoA synthetase-like"/>
    <property type="match status" value="1"/>
</dbReference>
<feature type="domain" description="Acetyl-coenzyme A synthetase N-terminal" evidence="9">
    <location>
        <begin position="32"/>
        <end position="87"/>
    </location>
</feature>
<evidence type="ECO:0000256" key="2">
    <source>
        <dbReference type="ARBA" id="ARBA00022598"/>
    </source>
</evidence>
<dbReference type="InterPro" id="IPR025110">
    <property type="entry name" value="AMP-bd_C"/>
</dbReference>
<dbReference type="NCBIfam" id="TIGR02188">
    <property type="entry name" value="Ac_CoA_lig_AcsA"/>
    <property type="match status" value="1"/>
</dbReference>
<evidence type="ECO:0000256" key="4">
    <source>
        <dbReference type="ARBA" id="ARBA00022840"/>
    </source>
</evidence>
<dbReference type="HAMAP" id="MF_01123">
    <property type="entry name" value="Ac_CoA_synth"/>
    <property type="match status" value="1"/>
</dbReference>
<dbReference type="EMBL" id="CP038635">
    <property type="protein sequence ID" value="QBY53720.1"/>
    <property type="molecule type" value="Genomic_DNA"/>
</dbReference>
<dbReference type="AlphaFoldDB" id="A0A4P7LCR5"/>
<comment type="function">
    <text evidence="6">Catalyzes the conversion of acetate into acetyl-CoA (AcCoA), an essential intermediate at the junction of anabolic and catabolic pathways. AcsA undergoes a two-step reaction. In the first half reaction, AcsA combines acetate with ATP to form acetyl-adenylate (AcAMP) intermediate. In the second half reaction, it can then transfer the acetyl group from AcAMP to the sulfhydryl group of CoA, forming the product AcCoA.</text>
</comment>
<gene>
    <name evidence="10" type="primary">acs</name>
    <name evidence="6" type="synonym">acsA</name>
    <name evidence="10" type="ORF">E0W60_21965</name>
</gene>
<feature type="modified residue" description="N6-acetyllysine" evidence="6">
    <location>
        <position position="625"/>
    </location>
</feature>
<dbReference type="GO" id="GO:0019427">
    <property type="term" value="P:acetyl-CoA biosynthetic process from acetate"/>
    <property type="evidence" value="ECO:0007669"/>
    <property type="project" value="UniProtKB-UniRule"/>
</dbReference>
<dbReference type="GO" id="GO:0005524">
    <property type="term" value="F:ATP binding"/>
    <property type="evidence" value="ECO:0007669"/>
    <property type="project" value="UniProtKB-KW"/>
</dbReference>
<feature type="domain" description="AMP-binding enzyme C-terminal" evidence="8">
    <location>
        <begin position="544"/>
        <end position="625"/>
    </location>
</feature>
<dbReference type="FunFam" id="3.40.50.12780:FF:000001">
    <property type="entry name" value="Acetyl-coenzyme A synthetase"/>
    <property type="match status" value="1"/>
</dbReference>
<dbReference type="InterPro" id="IPR042099">
    <property type="entry name" value="ANL_N_sf"/>
</dbReference>
<dbReference type="RefSeq" id="WP_135705553.1">
    <property type="nucleotide sequence ID" value="NZ_CP038635.1"/>
</dbReference>
<dbReference type="OrthoDB" id="9766486at2"/>
<dbReference type="InterPro" id="IPR020845">
    <property type="entry name" value="AMP-binding_CS"/>
</dbReference>
<feature type="domain" description="AMP-dependent synthetase/ligase" evidence="7">
    <location>
        <begin position="95"/>
        <end position="480"/>
    </location>
</feature>
<organism evidence="10 11">
    <name type="scientific">Cupriavidus oxalaticus</name>
    <dbReference type="NCBI Taxonomy" id="96344"/>
    <lineage>
        <taxon>Bacteria</taxon>
        <taxon>Pseudomonadati</taxon>
        <taxon>Pseudomonadota</taxon>
        <taxon>Betaproteobacteria</taxon>
        <taxon>Burkholderiales</taxon>
        <taxon>Burkholderiaceae</taxon>
        <taxon>Cupriavidus</taxon>
    </lineage>
</organism>
<dbReference type="Pfam" id="PF13193">
    <property type="entry name" value="AMP-binding_C"/>
    <property type="match status" value="1"/>
</dbReference>
<evidence type="ECO:0000256" key="6">
    <source>
        <dbReference type="HAMAP-Rule" id="MF_01123"/>
    </source>
</evidence>
<dbReference type="KEGG" id="cox:E0W60_21965"/>
<dbReference type="GO" id="GO:0003987">
    <property type="term" value="F:acetate-CoA ligase activity"/>
    <property type="evidence" value="ECO:0007669"/>
    <property type="project" value="UniProtKB-UniRule"/>
</dbReference>
<dbReference type="EC" id="6.2.1.1" evidence="6"/>
<sequence length="660" mass="72539">MSAIESVMQENRVFNPPESFASQAAIPSMDAYRALCEEAERDYEGFWARHARELLHWNKPFTKVLDESNAPFYKWFEDGQLNASYNCLDRNLENGNADKVAIVFEADDGTVTRVTYRELHAKVCRLANGLKTLGIRKGDRVVIYMPMSVEGVAAMQACARLGATHSVVFGGFSAKSLQERLVDVGAVALITADEQMRGGKALPLKAIADDALALGGCEAVKNVIVYRRTGGNVGWTEGRDRWLDDVCANQPDTCEAEPVGAEHPLFVLYTSGSTGKPKGVQHSTGGYLLWALMTMKWTFDIKPDDLFWCTADIGWVTGHTYIAYGPLAAGATQVVFEGVPTYPNAGRFWDMIARHKVSIFYTAPTAIRSLIKAAEADEKIHPKQYDLSSLRLLGTVGEPINPEAWMWYYKNIGNERCPIVDTFWQTETGGHMITPLPGATPLVPGSCTLPLPGIMAAIVDETGHDLPNGNGGILVVKRPWPAMIRTIWGDPERFRKSYFPEELGGKLYLAGDGSIRDKDTGYFTIMGRIDDVLNVSGHRMGTMEIESALVANPLVAEAAVVGRPDDMTGEAICAFVVLKRARPNGEEAIKLATELRNWVGKEIGPIAKPKDIRFGDNLPKTRSGKIMRRLLRSLAKGEAITQDTSTLENPAILDQLKQAQ</sequence>
<dbReference type="Gene3D" id="3.40.50.12780">
    <property type="entry name" value="N-terminal domain of ligase-like"/>
    <property type="match status" value="1"/>
</dbReference>
<evidence type="ECO:0000259" key="9">
    <source>
        <dbReference type="Pfam" id="PF16177"/>
    </source>
</evidence>
<evidence type="ECO:0000259" key="8">
    <source>
        <dbReference type="Pfam" id="PF13193"/>
    </source>
</evidence>
<feature type="binding site" evidence="6">
    <location>
        <begin position="197"/>
        <end position="200"/>
    </location>
    <ligand>
        <name>CoA</name>
        <dbReference type="ChEBI" id="CHEBI:57287"/>
    </ligand>
</feature>
<keyword evidence="3 6" id="KW-0547">Nucleotide-binding</keyword>
<evidence type="ECO:0000256" key="1">
    <source>
        <dbReference type="ARBA" id="ARBA00006432"/>
    </source>
</evidence>
<feature type="binding site" evidence="6">
    <location>
        <position position="536"/>
    </location>
    <ligand>
        <name>CoA</name>
        <dbReference type="ChEBI" id="CHEBI:57287"/>
    </ligand>
</feature>
<dbReference type="GO" id="GO:0016208">
    <property type="term" value="F:AMP binding"/>
    <property type="evidence" value="ECO:0007669"/>
    <property type="project" value="InterPro"/>
</dbReference>
<keyword evidence="5 6" id="KW-0007">Acetylation</keyword>
<feature type="binding site" evidence="6">
    <location>
        <begin position="397"/>
        <end position="399"/>
    </location>
    <ligand>
        <name>ATP</name>
        <dbReference type="ChEBI" id="CHEBI:30616"/>
    </ligand>
</feature>
<dbReference type="InterPro" id="IPR032387">
    <property type="entry name" value="ACAS_N"/>
</dbReference>
<feature type="binding site" evidence="6">
    <location>
        <position position="528"/>
    </location>
    <ligand>
        <name>ATP</name>
        <dbReference type="ChEBI" id="CHEBI:30616"/>
    </ligand>
</feature>
<feature type="binding site" evidence="6">
    <location>
        <position position="539"/>
    </location>
    <ligand>
        <name>ATP</name>
        <dbReference type="ChEBI" id="CHEBI:30616"/>
    </ligand>
</feature>
<evidence type="ECO:0000313" key="11">
    <source>
        <dbReference type="Proteomes" id="UP000295294"/>
    </source>
</evidence>
<comment type="caution">
    <text evidence="6">Lacks conserved residue(s) required for the propagation of feature annotation.</text>
</comment>
<protein>
    <recommendedName>
        <fullName evidence="6">Acetyl-coenzyme A synthetase</fullName>
        <shortName evidence="6">AcCoA synthetase</shortName>
        <shortName evidence="6">Acs</shortName>
        <ecNumber evidence="6">6.2.1.1</ecNumber>
    </recommendedName>
    <alternativeName>
        <fullName evidence="6">Acetate--CoA ligase</fullName>
    </alternativeName>
    <alternativeName>
        <fullName evidence="6">Acyl-activating enzyme</fullName>
    </alternativeName>
</protein>
<dbReference type="PANTHER" id="PTHR24095">
    <property type="entry name" value="ACETYL-COENZYME A SYNTHETASE"/>
    <property type="match status" value="1"/>
</dbReference>
<dbReference type="InterPro" id="IPR000873">
    <property type="entry name" value="AMP-dep_synth/lig_dom"/>
</dbReference>
<keyword evidence="6" id="KW-0479">Metal-binding</keyword>
<comment type="similarity">
    <text evidence="1 6">Belongs to the ATP-dependent AMP-binding enzyme family.</text>
</comment>
<feature type="binding site" evidence="6">
    <location>
        <position position="512"/>
    </location>
    <ligand>
        <name>ATP</name>
        <dbReference type="ChEBI" id="CHEBI:30616"/>
    </ligand>
</feature>
<dbReference type="InterPro" id="IPR045851">
    <property type="entry name" value="AMP-bd_C_sf"/>
</dbReference>
<keyword evidence="2 6" id="KW-0436">Ligase</keyword>
<dbReference type="Pfam" id="PF16177">
    <property type="entry name" value="ACAS_N"/>
    <property type="match status" value="1"/>
</dbReference>
<feature type="binding site" evidence="6">
    <location>
        <position position="555"/>
    </location>
    <ligand>
        <name>Mg(2+)</name>
        <dbReference type="ChEBI" id="CHEBI:18420"/>
    </ligand>
</feature>
<dbReference type="Proteomes" id="UP000295294">
    <property type="component" value="Chromosome 2"/>
</dbReference>
<name>A0A4P7LCR5_9BURK</name>
<dbReference type="GO" id="GO:0046872">
    <property type="term" value="F:metal ion binding"/>
    <property type="evidence" value="ECO:0007669"/>
    <property type="project" value="UniProtKB-KW"/>
</dbReference>
<evidence type="ECO:0000256" key="5">
    <source>
        <dbReference type="ARBA" id="ARBA00022990"/>
    </source>
</evidence>
<evidence type="ECO:0000256" key="3">
    <source>
        <dbReference type="ARBA" id="ARBA00022741"/>
    </source>
</evidence>
<feature type="binding site" evidence="6">
    <location>
        <position position="317"/>
    </location>
    <ligand>
        <name>CoA</name>
        <dbReference type="ChEBI" id="CHEBI:57287"/>
    </ligand>
</feature>
<dbReference type="NCBIfam" id="NF001208">
    <property type="entry name" value="PRK00174.1"/>
    <property type="match status" value="1"/>
</dbReference>
<proteinExistence type="inferred from homology"/>
<dbReference type="InterPro" id="IPR011904">
    <property type="entry name" value="Ac_CoA_lig"/>
</dbReference>
<dbReference type="STRING" id="1349762.GCA_001592245_01789"/>
<keyword evidence="4 6" id="KW-0067">ATP-binding</keyword>
<feature type="binding site" evidence="6">
    <location>
        <position position="550"/>
    </location>
    <ligand>
        <name>Mg(2+)</name>
        <dbReference type="ChEBI" id="CHEBI:18420"/>
    </ligand>
</feature>
<accession>A0A4P7LCR5</accession>
<feature type="binding site" evidence="6">
    <location>
        <begin position="421"/>
        <end position="426"/>
    </location>
    <ligand>
        <name>ATP</name>
        <dbReference type="ChEBI" id="CHEBI:30616"/>
    </ligand>
</feature>
<dbReference type="CDD" id="cd05966">
    <property type="entry name" value="ACS"/>
    <property type="match status" value="1"/>
</dbReference>
<reference evidence="10 11" key="1">
    <citation type="submission" date="2019-03" db="EMBL/GenBank/DDBJ databases">
        <title>Efficiently degradation of phenoxyalkanoic acid herbicides by Cupriavidus oxalaticus strain X32.</title>
        <authorList>
            <person name="Sheng X."/>
        </authorList>
    </citation>
    <scope>NUCLEOTIDE SEQUENCE [LARGE SCALE GENOMIC DNA]</scope>
    <source>
        <strain evidence="10 11">X32</strain>
    </source>
</reference>